<accession>A0A1W1CLG3</accession>
<gene>
    <name evidence="1" type="ORF">MNB_SM-4-1213</name>
</gene>
<reference evidence="1" key="1">
    <citation type="submission" date="2016-10" db="EMBL/GenBank/DDBJ databases">
        <authorList>
            <person name="de Groot N.N."/>
        </authorList>
    </citation>
    <scope>NUCLEOTIDE SEQUENCE</scope>
</reference>
<dbReference type="AlphaFoldDB" id="A0A1W1CLG3"/>
<dbReference type="EMBL" id="FPHF01000092">
    <property type="protein sequence ID" value="SFV66542.1"/>
    <property type="molecule type" value="Genomic_DNA"/>
</dbReference>
<sequence length="109" mass="12433">MKGTILVTYKILCKADLNKELSLNDLLTNEKIAKIIKSEYAKGFRNLVLNAQPNDSIIKIETQKELYTFEVLKDDFADILDLAEEDALNKKLIKKDCERVELVDIETSA</sequence>
<protein>
    <submittedName>
        <fullName evidence="1">Uncharacterized protein</fullName>
    </submittedName>
</protein>
<proteinExistence type="predicted"/>
<name>A0A1W1CLG3_9ZZZZ</name>
<organism evidence="1">
    <name type="scientific">hydrothermal vent metagenome</name>
    <dbReference type="NCBI Taxonomy" id="652676"/>
    <lineage>
        <taxon>unclassified sequences</taxon>
        <taxon>metagenomes</taxon>
        <taxon>ecological metagenomes</taxon>
    </lineage>
</organism>
<evidence type="ECO:0000313" key="1">
    <source>
        <dbReference type="EMBL" id="SFV66542.1"/>
    </source>
</evidence>